<sequence>MQKTGHRLGPTLETERLILRPIDIEVDLQGFCETYADAETMRFLGGQTKDVAQTWRTLATFLGHHLTRGYSFMSVIEKSSGAWVGDVGPWFPEGWPGREVGWTLHPDYRGKGFAREAGRACIDYVRDDLGWDSVIHVIEEGNVGSEKVAEALGSQRLHTVHHIPGIGDGVFNIYGQELR</sequence>
<feature type="domain" description="N-acetyltransferase" evidence="1">
    <location>
        <begin position="17"/>
        <end position="179"/>
    </location>
</feature>
<evidence type="ECO:0000259" key="1">
    <source>
        <dbReference type="PROSITE" id="PS51186"/>
    </source>
</evidence>
<gene>
    <name evidence="2" type="ORF">GCM10007854_28290</name>
</gene>
<dbReference type="InterPro" id="IPR016181">
    <property type="entry name" value="Acyl_CoA_acyltransferase"/>
</dbReference>
<accession>A0ABQ5V2W3</accession>
<comment type="caution">
    <text evidence="2">The sequence shown here is derived from an EMBL/GenBank/DDBJ whole genome shotgun (WGS) entry which is preliminary data.</text>
</comment>
<dbReference type="Pfam" id="PF13302">
    <property type="entry name" value="Acetyltransf_3"/>
    <property type="match status" value="1"/>
</dbReference>
<protein>
    <submittedName>
        <fullName evidence="2">N-acetyltransferase</fullName>
    </submittedName>
</protein>
<dbReference type="SUPFAM" id="SSF55729">
    <property type="entry name" value="Acyl-CoA N-acyltransferases (Nat)"/>
    <property type="match status" value="1"/>
</dbReference>
<dbReference type="EMBL" id="BSNJ01000007">
    <property type="protein sequence ID" value="GLQ21874.1"/>
    <property type="molecule type" value="Genomic_DNA"/>
</dbReference>
<keyword evidence="3" id="KW-1185">Reference proteome</keyword>
<dbReference type="PROSITE" id="PS51186">
    <property type="entry name" value="GNAT"/>
    <property type="match status" value="1"/>
</dbReference>
<dbReference type="RefSeq" id="WP_284373886.1">
    <property type="nucleotide sequence ID" value="NZ_BSNJ01000007.1"/>
</dbReference>
<organism evidence="2 3">
    <name type="scientific">Algimonas porphyrae</name>
    <dbReference type="NCBI Taxonomy" id="1128113"/>
    <lineage>
        <taxon>Bacteria</taxon>
        <taxon>Pseudomonadati</taxon>
        <taxon>Pseudomonadota</taxon>
        <taxon>Alphaproteobacteria</taxon>
        <taxon>Maricaulales</taxon>
        <taxon>Robiginitomaculaceae</taxon>
        <taxon>Algimonas</taxon>
    </lineage>
</organism>
<name>A0ABQ5V2W3_9PROT</name>
<dbReference type="Proteomes" id="UP001161390">
    <property type="component" value="Unassembled WGS sequence"/>
</dbReference>
<evidence type="ECO:0000313" key="2">
    <source>
        <dbReference type="EMBL" id="GLQ21874.1"/>
    </source>
</evidence>
<proteinExistence type="predicted"/>
<dbReference type="InterPro" id="IPR000182">
    <property type="entry name" value="GNAT_dom"/>
</dbReference>
<dbReference type="PANTHER" id="PTHR43792">
    <property type="entry name" value="GNAT FAMILY, PUTATIVE (AFU_ORTHOLOGUE AFUA_3G00765)-RELATED-RELATED"/>
    <property type="match status" value="1"/>
</dbReference>
<evidence type="ECO:0000313" key="3">
    <source>
        <dbReference type="Proteomes" id="UP001161390"/>
    </source>
</evidence>
<reference evidence="2" key="2">
    <citation type="submission" date="2023-01" db="EMBL/GenBank/DDBJ databases">
        <title>Draft genome sequence of Algimonas porphyrae strain NBRC 108216.</title>
        <authorList>
            <person name="Sun Q."/>
            <person name="Mori K."/>
        </authorList>
    </citation>
    <scope>NUCLEOTIDE SEQUENCE</scope>
    <source>
        <strain evidence="2">NBRC 108216</strain>
    </source>
</reference>
<dbReference type="Gene3D" id="3.40.630.30">
    <property type="match status" value="1"/>
</dbReference>
<reference evidence="2" key="1">
    <citation type="journal article" date="2014" name="Int. J. Syst. Evol. Microbiol.">
        <title>Complete genome of a new Firmicutes species belonging to the dominant human colonic microbiota ('Ruminococcus bicirculans') reveals two chromosomes and a selective capacity to utilize plant glucans.</title>
        <authorList>
            <consortium name="NISC Comparative Sequencing Program"/>
            <person name="Wegmann U."/>
            <person name="Louis P."/>
            <person name="Goesmann A."/>
            <person name="Henrissat B."/>
            <person name="Duncan S.H."/>
            <person name="Flint H.J."/>
        </authorList>
    </citation>
    <scope>NUCLEOTIDE SEQUENCE</scope>
    <source>
        <strain evidence="2">NBRC 108216</strain>
    </source>
</reference>
<dbReference type="PANTHER" id="PTHR43792:SF1">
    <property type="entry name" value="N-ACETYLTRANSFERASE DOMAIN-CONTAINING PROTEIN"/>
    <property type="match status" value="1"/>
</dbReference>
<dbReference type="InterPro" id="IPR051531">
    <property type="entry name" value="N-acetyltransferase"/>
</dbReference>